<dbReference type="RefSeq" id="WP_317981372.1">
    <property type="nucleotide sequence ID" value="NZ_BTCL01000019.1"/>
</dbReference>
<protein>
    <submittedName>
        <fullName evidence="1">Uncharacterized protein</fullName>
    </submittedName>
</protein>
<comment type="caution">
    <text evidence="1">The sequence shown here is derived from an EMBL/GenBank/DDBJ whole genome shotgun (WGS) entry which is preliminary data.</text>
</comment>
<dbReference type="EMBL" id="BTCL01000019">
    <property type="protein sequence ID" value="GMK47410.1"/>
    <property type="molecule type" value="Genomic_DNA"/>
</dbReference>
<name>A0ABQ6NS95_9BACL</name>
<proteinExistence type="predicted"/>
<organism evidence="1 2">
    <name type="scientific">Paenibacillus glycanilyticus</name>
    <dbReference type="NCBI Taxonomy" id="126569"/>
    <lineage>
        <taxon>Bacteria</taxon>
        <taxon>Bacillati</taxon>
        <taxon>Bacillota</taxon>
        <taxon>Bacilli</taxon>
        <taxon>Bacillales</taxon>
        <taxon>Paenibacillaceae</taxon>
        <taxon>Paenibacillus</taxon>
    </lineage>
</organism>
<accession>A0ABQ6NS95</accession>
<dbReference type="Proteomes" id="UP001285921">
    <property type="component" value="Unassembled WGS sequence"/>
</dbReference>
<sequence length="128" mass="14586">MIHDNVILSYTVDLQNEQIVIHTRDQSSLKEVDIVLKEVSCHHFEHQLKGSIVLAMTVSNISSFIAGNIEILQNGKNHGWPTAYETLDELEQKLTESGYKYFNLYSSYGMNGWIVAKDLEVVKKGEEE</sequence>
<reference evidence="1 2" key="1">
    <citation type="submission" date="2023-05" db="EMBL/GenBank/DDBJ databases">
        <title>Draft genome of Paenibacillus sp. CCS26.</title>
        <authorList>
            <person name="Akita H."/>
            <person name="Shinto Y."/>
            <person name="Kimura Z."/>
        </authorList>
    </citation>
    <scope>NUCLEOTIDE SEQUENCE [LARGE SCALE GENOMIC DNA]</scope>
    <source>
        <strain evidence="1 2">CCS26</strain>
    </source>
</reference>
<gene>
    <name evidence="1" type="ORF">PghCCS26_45400</name>
</gene>
<evidence type="ECO:0000313" key="1">
    <source>
        <dbReference type="EMBL" id="GMK47410.1"/>
    </source>
</evidence>
<evidence type="ECO:0000313" key="2">
    <source>
        <dbReference type="Proteomes" id="UP001285921"/>
    </source>
</evidence>
<keyword evidence="2" id="KW-1185">Reference proteome</keyword>